<keyword evidence="5" id="KW-1185">Reference proteome</keyword>
<dbReference type="SUPFAM" id="SSF55486">
    <property type="entry name" value="Metalloproteases ('zincins'), catalytic domain"/>
    <property type="match status" value="1"/>
</dbReference>
<dbReference type="EMBL" id="FNAK01000007">
    <property type="protein sequence ID" value="SDE52307.1"/>
    <property type="molecule type" value="Genomic_DNA"/>
</dbReference>
<dbReference type="Proteomes" id="UP000183685">
    <property type="component" value="Unassembled WGS sequence"/>
</dbReference>
<dbReference type="PANTHER" id="PTHR38478">
    <property type="entry name" value="PEPTIDASE M1A AND M12B"/>
    <property type="match status" value="1"/>
</dbReference>
<name>A0A1G7DL74_9PROT</name>
<dbReference type="Gene3D" id="3.40.390.10">
    <property type="entry name" value="Collagenase (Catalytic Domain)"/>
    <property type="match status" value="1"/>
</dbReference>
<feature type="chain" id="PRO_5010263297" description="EcxA zinc-binding domain-containing protein" evidence="1">
    <location>
        <begin position="23"/>
        <end position="820"/>
    </location>
</feature>
<accession>A0A1G7DL74</accession>
<dbReference type="GO" id="GO:0008237">
    <property type="term" value="F:metallopeptidase activity"/>
    <property type="evidence" value="ECO:0007669"/>
    <property type="project" value="InterPro"/>
</dbReference>
<gene>
    <name evidence="4" type="ORF">SAMN04488071_3161</name>
</gene>
<dbReference type="InterPro" id="IPR024079">
    <property type="entry name" value="MetalloPept_cat_dom_sf"/>
</dbReference>
<evidence type="ECO:0000256" key="1">
    <source>
        <dbReference type="SAM" id="SignalP"/>
    </source>
</evidence>
<protein>
    <recommendedName>
        <fullName evidence="6">EcxA zinc-binding domain-containing protein</fullName>
    </recommendedName>
</protein>
<proteinExistence type="predicted"/>
<evidence type="ECO:0000313" key="5">
    <source>
        <dbReference type="Proteomes" id="UP000183685"/>
    </source>
</evidence>
<dbReference type="InterPro" id="IPR032534">
    <property type="entry name" value="EcxA_zinc-bd"/>
</dbReference>
<dbReference type="Pfam" id="PF17148">
    <property type="entry name" value="DUF5117"/>
    <property type="match status" value="1"/>
</dbReference>
<evidence type="ECO:0008006" key="6">
    <source>
        <dbReference type="Google" id="ProtNLM"/>
    </source>
</evidence>
<feature type="domain" description="EcxA zinc-binding" evidence="2">
    <location>
        <begin position="403"/>
        <end position="714"/>
    </location>
</feature>
<evidence type="ECO:0000259" key="3">
    <source>
        <dbReference type="Pfam" id="PF17148"/>
    </source>
</evidence>
<dbReference type="AlphaFoldDB" id="A0A1G7DL74"/>
<dbReference type="Pfam" id="PF16313">
    <property type="entry name" value="DUF4953"/>
    <property type="match status" value="1"/>
</dbReference>
<dbReference type="CDD" id="cd04276">
    <property type="entry name" value="ZnMc_MMP_like_2"/>
    <property type="match status" value="1"/>
</dbReference>
<keyword evidence="1" id="KW-0732">Signal</keyword>
<dbReference type="InterPro" id="IPR034032">
    <property type="entry name" value="Zn_MMP-like_bac"/>
</dbReference>
<feature type="signal peptide" evidence="1">
    <location>
        <begin position="1"/>
        <end position="22"/>
    </location>
</feature>
<sequence>MRRYLKLMVGLVWMVTCSLPSAAADFAEEVKGLEHKPGLVDLYVDHAKAQALLALDAPDDDGMMGRYIYATYLTGGLGSNPLGLDRSVPNGNDIIQFRRAGAKVMAIIENSRFRATADSAAEKRAVETSFAKSIIWSGDIIATDAETGKVLVDIGGLLMRDATGVAATLDSTGQGSFSINKDRSYIDTGAAFMFPINGEFDAYVTFVGSKPGPEVRATTPVPEAVTLIAHTTLRALPDDGFKTRRYDARAGVLGLDYIDMSAGLDEDVVTILARRFRLEKDASGKVINPIVFYIDNGAPEPIRSALEEGASWWADAFAAAGFPGGYRVEILPEGVHPLDARYNVVNWVHRATRGWSYGAALSDPRTGEILRGVVLLGSLRVRQDIKIFEALAGAAKTGTGDADDPVQIALARIRQLAAHEVGHALGFDHNMAASTYGGRASVMDYPAPDVQANADGTLDFSNAYGVGVGAWDKWTVNFLYGDYGAQDDRAAQAELVAAADEAGLIYVSDADSRSVATGNIRGALWDTGEDALESLANTMAVRRIALDRFGDGNLRASEDASALQTKFVPLYLYHRYQLQAAAKQIGGAEFAYRAKGDGRARPVRVAWERQQQAIDALLGTIMPEALDVAEPVLLALSPLGYGKGDPQFDRETFAPSTRPMFDLMGAASVAANLSFDALLAPPRLARLHQQGLTAEYPALEQVMADLTMDILGKPRKSARYEALRQLVIGQYAERLIALTLGPDVAVSVRQASRAALMTLRKQVERARRTDAAFSDGLVARIDDALARARTPAVGQPEAPAIPPGSPIGGAETCWHCGVQE</sequence>
<feature type="domain" description="DUF5117" evidence="3">
    <location>
        <begin position="92"/>
        <end position="280"/>
    </location>
</feature>
<dbReference type="RefSeq" id="WP_068304830.1">
    <property type="nucleotide sequence ID" value="NZ_FNAK01000007.1"/>
</dbReference>
<dbReference type="InterPro" id="IPR033413">
    <property type="entry name" value="DUF5117"/>
</dbReference>
<organism evidence="4 5">
    <name type="scientific">Kordiimonas lacus</name>
    <dbReference type="NCBI Taxonomy" id="637679"/>
    <lineage>
        <taxon>Bacteria</taxon>
        <taxon>Pseudomonadati</taxon>
        <taxon>Pseudomonadota</taxon>
        <taxon>Alphaproteobacteria</taxon>
        <taxon>Kordiimonadales</taxon>
        <taxon>Kordiimonadaceae</taxon>
        <taxon>Kordiimonas</taxon>
    </lineage>
</organism>
<dbReference type="STRING" id="637679.GCA_001550055_02145"/>
<dbReference type="PANTHER" id="PTHR38478:SF1">
    <property type="entry name" value="ZINC DEPENDENT METALLOPROTEASE DOMAIN LIPOPROTEIN"/>
    <property type="match status" value="1"/>
</dbReference>
<reference evidence="4 5" key="1">
    <citation type="submission" date="2016-10" db="EMBL/GenBank/DDBJ databases">
        <authorList>
            <person name="de Groot N.N."/>
        </authorList>
    </citation>
    <scope>NUCLEOTIDE SEQUENCE [LARGE SCALE GENOMIC DNA]</scope>
    <source>
        <strain evidence="4 5">CGMCC 1.9109</strain>
    </source>
</reference>
<evidence type="ECO:0000259" key="2">
    <source>
        <dbReference type="Pfam" id="PF16313"/>
    </source>
</evidence>
<evidence type="ECO:0000313" key="4">
    <source>
        <dbReference type="EMBL" id="SDE52307.1"/>
    </source>
</evidence>